<name>A0A9E7KG77_9LILI</name>
<proteinExistence type="predicted"/>
<evidence type="ECO:0000256" key="1">
    <source>
        <dbReference type="SAM" id="MobiDB-lite"/>
    </source>
</evidence>
<dbReference type="Proteomes" id="UP001055439">
    <property type="component" value="Chromosome 7"/>
</dbReference>
<evidence type="ECO:0000313" key="3">
    <source>
        <dbReference type="Proteomes" id="UP001055439"/>
    </source>
</evidence>
<accession>A0A9E7KG77</accession>
<organism evidence="2 3">
    <name type="scientific">Musa troglodytarum</name>
    <name type="common">fe'i banana</name>
    <dbReference type="NCBI Taxonomy" id="320322"/>
    <lineage>
        <taxon>Eukaryota</taxon>
        <taxon>Viridiplantae</taxon>
        <taxon>Streptophyta</taxon>
        <taxon>Embryophyta</taxon>
        <taxon>Tracheophyta</taxon>
        <taxon>Spermatophyta</taxon>
        <taxon>Magnoliopsida</taxon>
        <taxon>Liliopsida</taxon>
        <taxon>Zingiberales</taxon>
        <taxon>Musaceae</taxon>
        <taxon>Musa</taxon>
    </lineage>
</organism>
<evidence type="ECO:0000313" key="2">
    <source>
        <dbReference type="EMBL" id="URE19313.1"/>
    </source>
</evidence>
<reference evidence="2" key="1">
    <citation type="submission" date="2022-05" db="EMBL/GenBank/DDBJ databases">
        <title>The Musa troglodytarum L. genome provides insights into the mechanism of non-climacteric behaviour and enrichment of carotenoids.</title>
        <authorList>
            <person name="Wang J."/>
        </authorList>
    </citation>
    <scope>NUCLEOTIDE SEQUENCE</scope>
    <source>
        <tissue evidence="2">Leaf</tissue>
    </source>
</reference>
<keyword evidence="3" id="KW-1185">Reference proteome</keyword>
<feature type="region of interest" description="Disordered" evidence="1">
    <location>
        <begin position="62"/>
        <end position="82"/>
    </location>
</feature>
<dbReference type="AlphaFoldDB" id="A0A9E7KG77"/>
<sequence length="141" mass="16320">MVSYILSCTVSIAQEALSHSTCLISVHMSHLDDSSVHKLLQYKMKHLVLHHQAKDEVQHINKNQSKRIQKERNKASPKWECGAEAREDAHHNAYHENDQHLCREVPRQDVTVSITPSRSWAPEKKVQSHPRWILDHSHMIG</sequence>
<protein>
    <submittedName>
        <fullName evidence="2">Uncharacterized protein</fullName>
    </submittedName>
</protein>
<gene>
    <name evidence="2" type="ORF">MUK42_03784</name>
</gene>
<dbReference type="EMBL" id="CP097509">
    <property type="protein sequence ID" value="URE19313.1"/>
    <property type="molecule type" value="Genomic_DNA"/>
</dbReference>